<evidence type="ECO:0000313" key="1">
    <source>
        <dbReference type="EMBL" id="KAG6675250.1"/>
    </source>
</evidence>
<dbReference type="Proteomes" id="UP000811246">
    <property type="component" value="Chromosome 15"/>
</dbReference>
<gene>
    <name evidence="1" type="ORF">I3842_15G092700</name>
</gene>
<comment type="caution">
    <text evidence="1">The sequence shown here is derived from an EMBL/GenBank/DDBJ whole genome shotgun (WGS) entry which is preliminary data.</text>
</comment>
<protein>
    <submittedName>
        <fullName evidence="1">Uncharacterized protein</fullName>
    </submittedName>
</protein>
<proteinExistence type="predicted"/>
<reference evidence="1" key="1">
    <citation type="submission" date="2021-01" db="EMBL/GenBank/DDBJ databases">
        <authorList>
            <person name="Lovell J.T."/>
            <person name="Bentley N."/>
            <person name="Bhattarai G."/>
            <person name="Jenkins J.W."/>
            <person name="Sreedasyam A."/>
            <person name="Alarcon Y."/>
            <person name="Bock C."/>
            <person name="Boston L."/>
            <person name="Carlson J."/>
            <person name="Cervantes K."/>
            <person name="Clermont K."/>
            <person name="Krom N."/>
            <person name="Kubenka K."/>
            <person name="Mamidi S."/>
            <person name="Mattison C."/>
            <person name="Monteros M."/>
            <person name="Pisani C."/>
            <person name="Plott C."/>
            <person name="Rajasekar S."/>
            <person name="Rhein H.S."/>
            <person name="Rohla C."/>
            <person name="Song M."/>
            <person name="Hilaire R.S."/>
            <person name="Shu S."/>
            <person name="Wells L."/>
            <person name="Wang X."/>
            <person name="Webber J."/>
            <person name="Heerema R.J."/>
            <person name="Klein P."/>
            <person name="Conner P."/>
            <person name="Grauke L."/>
            <person name="Grimwood J."/>
            <person name="Schmutz J."/>
            <person name="Randall J.J."/>
        </authorList>
    </citation>
    <scope>NUCLEOTIDE SEQUENCE</scope>
    <source>
        <tissue evidence="1">Leaf</tissue>
    </source>
</reference>
<name>A0A922DAZ0_CARIL</name>
<sequence>MSQKKRRIPLGALRWHWAHVDDVWVLMCWAWTGLCGPLTNLVWLYGVCAHGHGGEQ</sequence>
<dbReference type="AlphaFoldDB" id="A0A922DAZ0"/>
<dbReference type="EMBL" id="CM031839">
    <property type="protein sequence ID" value="KAG6675250.1"/>
    <property type="molecule type" value="Genomic_DNA"/>
</dbReference>
<organism evidence="1 2">
    <name type="scientific">Carya illinoinensis</name>
    <name type="common">Pecan</name>
    <dbReference type="NCBI Taxonomy" id="32201"/>
    <lineage>
        <taxon>Eukaryota</taxon>
        <taxon>Viridiplantae</taxon>
        <taxon>Streptophyta</taxon>
        <taxon>Embryophyta</taxon>
        <taxon>Tracheophyta</taxon>
        <taxon>Spermatophyta</taxon>
        <taxon>Magnoliopsida</taxon>
        <taxon>eudicotyledons</taxon>
        <taxon>Gunneridae</taxon>
        <taxon>Pentapetalae</taxon>
        <taxon>rosids</taxon>
        <taxon>fabids</taxon>
        <taxon>Fagales</taxon>
        <taxon>Juglandaceae</taxon>
        <taxon>Carya</taxon>
    </lineage>
</organism>
<evidence type="ECO:0000313" key="2">
    <source>
        <dbReference type="Proteomes" id="UP000811246"/>
    </source>
</evidence>
<accession>A0A922DAZ0</accession>